<keyword evidence="3" id="KW-1185">Reference proteome</keyword>
<protein>
    <submittedName>
        <fullName evidence="2">Uncharacterized protein</fullName>
    </submittedName>
</protein>
<gene>
    <name evidence="2" type="ORF">TSA1_20380</name>
</gene>
<comment type="caution">
    <text evidence="2">The sequence shown here is derived from an EMBL/GenBank/DDBJ whole genome shotgun (WGS) entry which is preliminary data.</text>
</comment>
<evidence type="ECO:0000256" key="1">
    <source>
        <dbReference type="SAM" id="SignalP"/>
    </source>
</evidence>
<keyword evidence="1" id="KW-0732">Signal</keyword>
<organism evidence="2 3">
    <name type="scientific">Bradyrhizobium nitroreducens</name>
    <dbReference type="NCBI Taxonomy" id="709803"/>
    <lineage>
        <taxon>Bacteria</taxon>
        <taxon>Pseudomonadati</taxon>
        <taxon>Pseudomonadota</taxon>
        <taxon>Alphaproteobacteria</taxon>
        <taxon>Hyphomicrobiales</taxon>
        <taxon>Nitrobacteraceae</taxon>
        <taxon>Bradyrhizobium</taxon>
    </lineage>
</organism>
<feature type="signal peptide" evidence="1">
    <location>
        <begin position="1"/>
        <end position="24"/>
    </location>
</feature>
<evidence type="ECO:0000313" key="2">
    <source>
        <dbReference type="EMBL" id="PIT02846.1"/>
    </source>
</evidence>
<evidence type="ECO:0000313" key="3">
    <source>
        <dbReference type="Proteomes" id="UP000228930"/>
    </source>
</evidence>
<feature type="chain" id="PRO_5014928337" evidence="1">
    <location>
        <begin position="25"/>
        <end position="176"/>
    </location>
</feature>
<accession>A0A2M6UE15</accession>
<dbReference type="AlphaFoldDB" id="A0A2M6UE15"/>
<dbReference type="RefSeq" id="WP_174718997.1">
    <property type="nucleotide sequence ID" value="NZ_LFJC01000003.1"/>
</dbReference>
<reference evidence="2 3" key="1">
    <citation type="submission" date="2015-06" db="EMBL/GenBank/DDBJ databases">
        <title>Comparative genome analysis of nirS-carrying Bradyrhizobium sp. strains.</title>
        <authorList>
            <person name="Ishii S."/>
            <person name="Jang J."/>
            <person name="Nishizawa T."/>
            <person name="Senoo K."/>
        </authorList>
    </citation>
    <scope>NUCLEOTIDE SEQUENCE [LARGE SCALE GENOMIC DNA]</scope>
    <source>
        <strain evidence="2 3">TSA1</strain>
    </source>
</reference>
<name>A0A2M6UE15_9BRAD</name>
<proteinExistence type="predicted"/>
<dbReference type="Proteomes" id="UP000228930">
    <property type="component" value="Unassembled WGS sequence"/>
</dbReference>
<sequence>MTNPARLLQLVVALTWLGLSAATAAGGPSKEMWSGAWTFRMDRQDRPWLVFSDPRGKTVFRIGCGSHFELDAVYPGNAPTQEHTEASITIGNGKTQMDFAGFTYAGPGSFPPSTSMFNQADLGHPGLADDQWRVLEDRVLDLLESGRHLRISAEGRSYVLPAIKASRWRARFQKIC</sequence>
<dbReference type="EMBL" id="LFJC01000003">
    <property type="protein sequence ID" value="PIT02846.1"/>
    <property type="molecule type" value="Genomic_DNA"/>
</dbReference>